<name>A0A2I0J3N6_PUNGR</name>
<feature type="region of interest" description="Disordered" evidence="1">
    <location>
        <begin position="91"/>
        <end position="126"/>
    </location>
</feature>
<comment type="caution">
    <text evidence="2">The sequence shown here is derived from an EMBL/GenBank/DDBJ whole genome shotgun (WGS) entry which is preliminary data.</text>
</comment>
<keyword evidence="3" id="KW-1185">Reference proteome</keyword>
<organism evidence="2 3">
    <name type="scientific">Punica granatum</name>
    <name type="common">Pomegranate</name>
    <dbReference type="NCBI Taxonomy" id="22663"/>
    <lineage>
        <taxon>Eukaryota</taxon>
        <taxon>Viridiplantae</taxon>
        <taxon>Streptophyta</taxon>
        <taxon>Embryophyta</taxon>
        <taxon>Tracheophyta</taxon>
        <taxon>Spermatophyta</taxon>
        <taxon>Magnoliopsida</taxon>
        <taxon>eudicotyledons</taxon>
        <taxon>Gunneridae</taxon>
        <taxon>Pentapetalae</taxon>
        <taxon>rosids</taxon>
        <taxon>malvids</taxon>
        <taxon>Myrtales</taxon>
        <taxon>Lythraceae</taxon>
        <taxon>Punica</taxon>
    </lineage>
</organism>
<proteinExistence type="predicted"/>
<evidence type="ECO:0000256" key="1">
    <source>
        <dbReference type="SAM" id="MobiDB-lite"/>
    </source>
</evidence>
<accession>A0A2I0J3N6</accession>
<protein>
    <submittedName>
        <fullName evidence="2">Uncharacterized protein</fullName>
    </submittedName>
</protein>
<feature type="compositionally biased region" description="Basic and acidic residues" evidence="1">
    <location>
        <begin position="116"/>
        <end position="126"/>
    </location>
</feature>
<reference evidence="2 3" key="1">
    <citation type="submission" date="2017-11" db="EMBL/GenBank/DDBJ databases">
        <title>De-novo sequencing of pomegranate (Punica granatum L.) genome.</title>
        <authorList>
            <person name="Akparov Z."/>
            <person name="Amiraslanov A."/>
            <person name="Hajiyeva S."/>
            <person name="Abbasov M."/>
            <person name="Kaur K."/>
            <person name="Hamwieh A."/>
            <person name="Solovyev V."/>
            <person name="Salamov A."/>
            <person name="Braich B."/>
            <person name="Kosarev P."/>
            <person name="Mahmoud A."/>
            <person name="Hajiyev E."/>
            <person name="Babayeva S."/>
            <person name="Izzatullayeva V."/>
            <person name="Mammadov A."/>
            <person name="Mammadov A."/>
            <person name="Sharifova S."/>
            <person name="Ojaghi J."/>
            <person name="Eynullazada K."/>
            <person name="Bayramov B."/>
            <person name="Abdulazimova A."/>
            <person name="Shahmuradov I."/>
        </authorList>
    </citation>
    <scope>NUCLEOTIDE SEQUENCE [LARGE SCALE GENOMIC DNA]</scope>
    <source>
        <strain evidence="3">cv. AG2017</strain>
        <tissue evidence="2">Leaf</tissue>
    </source>
</reference>
<evidence type="ECO:0000313" key="3">
    <source>
        <dbReference type="Proteomes" id="UP000233551"/>
    </source>
</evidence>
<dbReference type="EMBL" id="PGOL01002129">
    <property type="protein sequence ID" value="PKI50336.1"/>
    <property type="molecule type" value="Genomic_DNA"/>
</dbReference>
<feature type="compositionally biased region" description="Acidic residues" evidence="1">
    <location>
        <begin position="95"/>
        <end position="105"/>
    </location>
</feature>
<dbReference type="AlphaFoldDB" id="A0A2I0J3N6"/>
<evidence type="ECO:0000313" key="2">
    <source>
        <dbReference type="EMBL" id="PKI50336.1"/>
    </source>
</evidence>
<sequence>MSKLEYSRSWFAQGVDHHGLTNCNAKIVNRFLEVQAYSSFGALARSDHFIDFTTSKRASQEHTDHRCRVMHGLSPLRELLSGLFPYNSTGKGLDAEDGSEADTSIDFESTPLQEAPARESPDTIRDEDCETLAIGDSRIDRGNLGHPHPWGNFSFILFRQ</sequence>
<gene>
    <name evidence="2" type="ORF">CRG98_029272</name>
</gene>
<dbReference type="Proteomes" id="UP000233551">
    <property type="component" value="Unassembled WGS sequence"/>
</dbReference>